<feature type="coiled-coil region" evidence="3">
    <location>
        <begin position="1872"/>
        <end position="1899"/>
    </location>
</feature>
<reference evidence="7 8" key="1">
    <citation type="submission" date="2024-04" db="EMBL/GenBank/DDBJ databases">
        <title>Tritrichomonas musculus Genome.</title>
        <authorList>
            <person name="Alves-Ferreira E."/>
            <person name="Grigg M."/>
            <person name="Lorenzi H."/>
            <person name="Galac M."/>
        </authorList>
    </citation>
    <scope>NUCLEOTIDE SEQUENCE [LARGE SCALE GENOMIC DNA]</scope>
    <source>
        <strain evidence="7 8">EAF2021</strain>
    </source>
</reference>
<evidence type="ECO:0000259" key="5">
    <source>
        <dbReference type="Pfam" id="PF01608"/>
    </source>
</evidence>
<feature type="domain" description="I/LWEQ" evidence="5">
    <location>
        <begin position="1764"/>
        <end position="1898"/>
    </location>
</feature>
<evidence type="ECO:0000256" key="2">
    <source>
        <dbReference type="ARBA" id="ARBA00022490"/>
    </source>
</evidence>
<evidence type="ECO:0000256" key="3">
    <source>
        <dbReference type="SAM" id="Coils"/>
    </source>
</evidence>
<dbReference type="EMBL" id="JAPFFF010000019">
    <property type="protein sequence ID" value="KAK8858198.1"/>
    <property type="molecule type" value="Genomic_DNA"/>
</dbReference>
<dbReference type="SUPFAM" id="SSF109885">
    <property type="entry name" value="I/LWEQ domain"/>
    <property type="match status" value="1"/>
</dbReference>
<dbReference type="Pfam" id="PF01608">
    <property type="entry name" value="I_LWEQ"/>
    <property type="match status" value="1"/>
</dbReference>
<protein>
    <recommendedName>
        <fullName evidence="5">I/LWEQ domain-containing protein</fullName>
    </recommendedName>
</protein>
<feature type="region of interest" description="Disordered" evidence="4">
    <location>
        <begin position="1645"/>
        <end position="1673"/>
    </location>
</feature>
<evidence type="ECO:0000256" key="1">
    <source>
        <dbReference type="ARBA" id="ARBA00004496"/>
    </source>
</evidence>
<dbReference type="EMBL" id="JAPFFF010000145">
    <property type="protein sequence ID" value="KAK8835404.1"/>
    <property type="molecule type" value="Genomic_DNA"/>
</dbReference>
<organism evidence="7 8">
    <name type="scientific">Tritrichomonas musculus</name>
    <dbReference type="NCBI Taxonomy" id="1915356"/>
    <lineage>
        <taxon>Eukaryota</taxon>
        <taxon>Metamonada</taxon>
        <taxon>Parabasalia</taxon>
        <taxon>Tritrichomonadida</taxon>
        <taxon>Tritrichomonadidae</taxon>
        <taxon>Tritrichomonas</taxon>
    </lineage>
</organism>
<gene>
    <name evidence="6" type="ORF">M9Y10_010257</name>
    <name evidence="7" type="ORF">M9Y10_013299</name>
</gene>
<evidence type="ECO:0000256" key="4">
    <source>
        <dbReference type="SAM" id="MobiDB-lite"/>
    </source>
</evidence>
<keyword evidence="8" id="KW-1185">Reference proteome</keyword>
<dbReference type="Proteomes" id="UP001470230">
    <property type="component" value="Unassembled WGS sequence"/>
</dbReference>
<comment type="subcellular location">
    <subcellularLocation>
        <location evidence="1">Cytoplasm</location>
    </subcellularLocation>
</comment>
<dbReference type="InterPro" id="IPR002558">
    <property type="entry name" value="ILWEQ_dom"/>
</dbReference>
<accession>A0ABR2I7W8</accession>
<keyword evidence="3" id="KW-0175">Coiled coil</keyword>
<feature type="compositionally biased region" description="Polar residues" evidence="4">
    <location>
        <begin position="1646"/>
        <end position="1659"/>
    </location>
</feature>
<keyword evidence="2" id="KW-0963">Cytoplasm</keyword>
<comment type="caution">
    <text evidence="7">The sequence shown here is derived from an EMBL/GenBank/DDBJ whole genome shotgun (WGS) entry which is preliminary data.</text>
</comment>
<proteinExistence type="predicted"/>
<sequence length="1900" mass="208785">MSDFVQFALTISKYKIRDPTDIFPLEKIPIILNVNGYFMLKTKIHVERVIPSLQMIQDIIPHISEGPQPQLAYFYSRVKCLSGVMVSSAKQMDQGIPEHLRCTNKVLLALGHLSQFEHYLRELISPKAATLTSYIPSFNDCIRTVVSIFRKLIEQLQEVEEYLIPESEVKNGFRIDYSRRPIAQTAASLLFMAEEVSIDLNFLLQNEKIKNSSKRNNNNQLIESDEEKLLKFWIATLNQVSASVFANVGAIEEETNLNCQKNDGENKLQFDKENSYPLIKSVSPVISASPSLLATIRNIYRTIMTNVNNSNEKNVFTESSEFSKVLSDSILYMYLTNIIDASAPINFAKSILSNIPSIYKSHDIQKANSLNSEATTLFNIIMPRVKASMSSSAQSSLLSNESNEIAEQGAIRDMLTYSGSKTETACLAAVMVARFYAASASSDLEASEEILIQVGKTANEVLTIIFGTIIQIAQSVQKTIREHMSDFNEKQLGELNYYSVNLIEVGILSMDDTTSYCGSLKKVISYFGALPTALRKIELTCSNPNTKKTIHDLATSCEDITEELACWTHIVLLSFSTLVIIHSELSDTTFNFCQWGASPNSSLYLSPAFTSIMKKMPDDLTKLSIELHGRLANSNTTKFLSYDIGQVSLLINTIKQLDAPYNSFNKLVTSGQGETASYDLLLSIISYAIPIITKPLPEYVNSISVFLEFKDIDSFASFMNGAANLARKTINKAGSQVPYHPLSLASLCSIPISQLSSSFSAIKQNQQYAASLAAIQESASAPINTIWNISTGISSGQRPITDANLIMQQIKNLDSILSQISSTVDSIAVPNLPLVNEGSAKLISDIQARASGKSGTFKDLIESILDTFKLFESPDADKVLEDLSKYMTEIDAIVRDGKSGTPVDLINAFTKRLADSINDLLNGRVTDPSALIDSVMAISASLAAVMENCGEPFLSELQRLHNEMIDNLRKYMASGGNDREALRRLIANAESINAITRMMKMNERERNEFFGRSMNNLMRGLNGIRTNSAGINEEVIINSIRALEDIMVASKMFKCGSPDLPQALEPLRNMLFTGKFNNDVISKIIARLSQEISNYRGFSYEQISTINSIESALDFIYAKAELFRTYSSKLLRRVTLSSESRSKSMNEGLNEKEQINDDKTKQKSMASVSAASALNLDAQNIELDELCDYLRVMESSITLGAGVTFRSLVIAALKEKPIAAHTINTYGEMTEVSALLVPDVIDMNNKLNINQLVNTKDQKDQITNLRRFIRKMTKEFDSFITIIESPNSNKNQLKRDDEIVKECQNNKNDFESLKMKVIAAISDLSNEVGSMNWLATNSFSPEMYNDGRARITNKITNQFNVLIQAGQAVLLKAVGDSASLFGKTLNETRNELQKLIEDAQYVDFSKNYPAERIVDQTGKVGTVLIKLNKYAMDLIDHIVVKADPIAAGKLPDDYVLPTASSFSLSSSSQSLSSAEMLALLEQTMNSLRLSSDSVSLALDKIIKITSDPASTNDDILEALNNLKTAIDKLIEDSMKVTVIASNDPLVQISLQNTLHSLASSFTAVKEALRSRFMRASNYQSEMNQAVTDFRASMQASMKAAEDASQAIAASINASSQKSAAKDAVTRELEATANAIEEMTRRLKAIEQSQQAQMSQNATNGAAGGSSPATSYAGANSSAIPGSLAGQPLSGTASTTGSNGSALSAGGPGLSAAGDGVLNDGYGGDLSAFVIQNANPILAAAAMILKRAQEITNEMLAKYGKIENEQLLIRSAKELSDAAALLIFSAEIVMNGVNEESIFKVIAAAKIVKASVCALVAQVLVKGGDPQQIMDRHVRTVVQHTDMIIKRAEVIVLQIFEDEEKKVKMAPTLMAQKLNLQSRIAQVRKKLQEEEKALYKFRKRF</sequence>
<evidence type="ECO:0000313" key="6">
    <source>
        <dbReference type="EMBL" id="KAK8835404.1"/>
    </source>
</evidence>
<name>A0ABR2I7W8_9EUKA</name>
<evidence type="ECO:0000313" key="8">
    <source>
        <dbReference type="Proteomes" id="UP001470230"/>
    </source>
</evidence>
<evidence type="ECO:0000313" key="7">
    <source>
        <dbReference type="EMBL" id="KAK8858198.1"/>
    </source>
</evidence>
<dbReference type="InterPro" id="IPR035964">
    <property type="entry name" value="I/LWEQ_dom_sf"/>
</dbReference>